<keyword evidence="3 6" id="KW-0812">Transmembrane</keyword>
<protein>
    <recommendedName>
        <fullName evidence="9">Oxaloacetate decarboxylase, gamma chain</fullName>
    </recommendedName>
</protein>
<evidence type="ECO:0000256" key="1">
    <source>
        <dbReference type="ARBA" id="ARBA00004236"/>
    </source>
</evidence>
<dbReference type="KEGG" id="ast:Asulf_02088"/>
<keyword evidence="8" id="KW-1185">Reference proteome</keyword>
<dbReference type="GeneID" id="15393722"/>
<keyword evidence="4 6" id="KW-1133">Transmembrane helix</keyword>
<dbReference type="EMBL" id="CP005290">
    <property type="protein sequence ID" value="AGK62047.1"/>
    <property type="molecule type" value="Genomic_DNA"/>
</dbReference>
<evidence type="ECO:0000256" key="3">
    <source>
        <dbReference type="ARBA" id="ARBA00022692"/>
    </source>
</evidence>
<feature type="transmembrane region" description="Helical" evidence="6">
    <location>
        <begin position="6"/>
        <end position="31"/>
    </location>
</feature>
<accession>N0BID6</accession>
<dbReference type="GO" id="GO:0005886">
    <property type="term" value="C:plasma membrane"/>
    <property type="evidence" value="ECO:0007669"/>
    <property type="project" value="UniProtKB-SubCell"/>
</dbReference>
<keyword evidence="2" id="KW-1003">Cell membrane</keyword>
<dbReference type="HOGENOM" id="CLU_2366054_0_0_2"/>
<evidence type="ECO:0008006" key="9">
    <source>
        <dbReference type="Google" id="ProtNLM"/>
    </source>
</evidence>
<comment type="subcellular location">
    <subcellularLocation>
        <location evidence="1">Cell membrane</location>
    </subcellularLocation>
</comment>
<evidence type="ECO:0000256" key="6">
    <source>
        <dbReference type="SAM" id="Phobius"/>
    </source>
</evidence>
<evidence type="ECO:0000256" key="2">
    <source>
        <dbReference type="ARBA" id="ARBA00022475"/>
    </source>
</evidence>
<dbReference type="GO" id="GO:0036376">
    <property type="term" value="P:sodium ion export across plasma membrane"/>
    <property type="evidence" value="ECO:0007669"/>
    <property type="project" value="InterPro"/>
</dbReference>
<name>N0BID6_9EURY</name>
<evidence type="ECO:0000313" key="8">
    <source>
        <dbReference type="Proteomes" id="UP000013307"/>
    </source>
</evidence>
<gene>
    <name evidence="7" type="ORF">Asulf_02088</name>
</gene>
<dbReference type="InterPro" id="IPR005899">
    <property type="entry name" value="Na_pump_deCOase"/>
</dbReference>
<evidence type="ECO:0000313" key="7">
    <source>
        <dbReference type="EMBL" id="AGK62047.1"/>
    </source>
</evidence>
<dbReference type="AlphaFoldDB" id="N0BID6"/>
<dbReference type="GO" id="GO:0015081">
    <property type="term" value="F:sodium ion transmembrane transporter activity"/>
    <property type="evidence" value="ECO:0007669"/>
    <property type="project" value="InterPro"/>
</dbReference>
<reference evidence="7 8" key="1">
    <citation type="journal article" date="2013" name="Genome Announc.">
        <title>Complete Genome Sequence of the Thermophilic and Facultatively Chemolithoautotrophic Sulfate Reducer Archaeoglobus sulfaticallidus Strain PM70-1T.</title>
        <authorList>
            <person name="Stokke R."/>
            <person name="Hocking W.P."/>
            <person name="Steinsbu B.O."/>
            <person name="Steen I.H."/>
        </authorList>
    </citation>
    <scope>NUCLEOTIDE SEQUENCE [LARGE SCALE GENOMIC DNA]</scope>
    <source>
        <strain evidence="7">PM70-1</strain>
    </source>
</reference>
<dbReference type="Proteomes" id="UP000013307">
    <property type="component" value="Chromosome"/>
</dbReference>
<evidence type="ECO:0000256" key="5">
    <source>
        <dbReference type="ARBA" id="ARBA00023136"/>
    </source>
</evidence>
<dbReference type="RefSeq" id="WP_015591643.1">
    <property type="nucleotide sequence ID" value="NC_021169.1"/>
</dbReference>
<keyword evidence="5 6" id="KW-0472">Membrane</keyword>
<evidence type="ECO:0000256" key="4">
    <source>
        <dbReference type="ARBA" id="ARBA00022989"/>
    </source>
</evidence>
<sequence>MSLTQALAISAEGISGVFIVLGLLALFIWLMGFFNFEKTEKVEENQKAQEKFSEKEKFAIIAAIYHLEEGGREMVVDVMAPSEWKKTARVEQVML</sequence>
<dbReference type="Pfam" id="PF04277">
    <property type="entry name" value="OAD_gamma"/>
    <property type="match status" value="1"/>
</dbReference>
<proteinExistence type="predicted"/>
<dbReference type="STRING" id="387631.Asulf_02088"/>
<organism evidence="7 8">
    <name type="scientific">Archaeoglobus sulfaticallidus PM70-1</name>
    <dbReference type="NCBI Taxonomy" id="387631"/>
    <lineage>
        <taxon>Archaea</taxon>
        <taxon>Methanobacteriati</taxon>
        <taxon>Methanobacteriota</taxon>
        <taxon>Archaeoglobi</taxon>
        <taxon>Archaeoglobales</taxon>
        <taxon>Archaeoglobaceae</taxon>
        <taxon>Archaeoglobus</taxon>
    </lineage>
</organism>